<gene>
    <name evidence="2" type="ORF">HNP71_000310</name>
</gene>
<dbReference type="EMBL" id="JACHFJ010000001">
    <property type="protein sequence ID" value="MBB5372086.1"/>
    <property type="molecule type" value="Genomic_DNA"/>
</dbReference>
<dbReference type="PANTHER" id="PTHR36573">
    <property type="entry name" value="INTERMEMBRANE PHOSPHOLIPID TRANSPORT SYSTEM BINDING PROTEIN MLAC"/>
    <property type="match status" value="1"/>
</dbReference>
<keyword evidence="3" id="KW-1185">Reference proteome</keyword>
<dbReference type="InterPro" id="IPR042245">
    <property type="entry name" value="Tgt2/MlaC_sf"/>
</dbReference>
<dbReference type="Gene3D" id="3.10.450.710">
    <property type="entry name" value="Tgt2/MlaC"/>
    <property type="match status" value="1"/>
</dbReference>
<evidence type="ECO:0000313" key="3">
    <source>
        <dbReference type="Proteomes" id="UP000553706"/>
    </source>
</evidence>
<keyword evidence="1" id="KW-0732">Signal</keyword>
<comment type="caution">
    <text evidence="2">The sequence shown here is derived from an EMBL/GenBank/DDBJ whole genome shotgun (WGS) entry which is preliminary data.</text>
</comment>
<dbReference type="AlphaFoldDB" id="A0A840V8L2"/>
<name>A0A840V8L2_9PROT</name>
<sequence length="208" mass="22092">MHFRRFILGAAMAAPILGVMAGISPARAITASDAQSFINQSGQQLVAIVNGNGSAADKAAQLRTLVNQIVAVNQVGDYVLGRYINIATPAQHDKFQQLFHQLLSYNITYQIKAYQGISFTVNGAKPQGNGMLVDTTINTPGKAPADVAWQVDEIGGKPQITDVIVAGTSMCITTRNDYASVITDNGGNVSALLNAMQNQIEKATEAQQ</sequence>
<dbReference type="InterPro" id="IPR008869">
    <property type="entry name" value="MlaC/ttg2D"/>
</dbReference>
<protein>
    <submittedName>
        <fullName evidence="2">Phospholipid transport system substrate-binding protein</fullName>
    </submittedName>
</protein>
<feature type="signal peptide" evidence="1">
    <location>
        <begin position="1"/>
        <end position="21"/>
    </location>
</feature>
<dbReference type="Proteomes" id="UP000553706">
    <property type="component" value="Unassembled WGS sequence"/>
</dbReference>
<evidence type="ECO:0000256" key="1">
    <source>
        <dbReference type="SAM" id="SignalP"/>
    </source>
</evidence>
<reference evidence="2 3" key="1">
    <citation type="submission" date="2020-08" db="EMBL/GenBank/DDBJ databases">
        <title>Genomic Encyclopedia of Type Strains, Phase IV (KMG-IV): sequencing the most valuable type-strain genomes for metagenomic binning, comparative biology and taxonomic classification.</title>
        <authorList>
            <person name="Goeker M."/>
        </authorList>
    </citation>
    <scope>NUCLEOTIDE SEQUENCE [LARGE SCALE GENOMIC DNA]</scope>
    <source>
        <strain evidence="2 3">DSM 27026</strain>
    </source>
</reference>
<dbReference type="RefSeq" id="WP_183265080.1">
    <property type="nucleotide sequence ID" value="NZ_JACHFJ010000001.1"/>
</dbReference>
<dbReference type="Pfam" id="PF05494">
    <property type="entry name" value="MlaC"/>
    <property type="match status" value="1"/>
</dbReference>
<organism evidence="2 3">
    <name type="scientific">Acidocella aromatica</name>
    <dbReference type="NCBI Taxonomy" id="1303579"/>
    <lineage>
        <taxon>Bacteria</taxon>
        <taxon>Pseudomonadati</taxon>
        <taxon>Pseudomonadota</taxon>
        <taxon>Alphaproteobacteria</taxon>
        <taxon>Acetobacterales</taxon>
        <taxon>Acidocellaceae</taxon>
        <taxon>Acidocella</taxon>
    </lineage>
</organism>
<proteinExistence type="predicted"/>
<accession>A0A840V8L2</accession>
<evidence type="ECO:0000313" key="2">
    <source>
        <dbReference type="EMBL" id="MBB5372086.1"/>
    </source>
</evidence>
<dbReference type="PANTHER" id="PTHR36573:SF1">
    <property type="entry name" value="INTERMEMBRANE PHOSPHOLIPID TRANSPORT SYSTEM BINDING PROTEIN MLAC"/>
    <property type="match status" value="1"/>
</dbReference>
<feature type="chain" id="PRO_5032319342" evidence="1">
    <location>
        <begin position="22"/>
        <end position="208"/>
    </location>
</feature>